<accession>A0ABS8JI29</accession>
<keyword evidence="1" id="KW-1133">Transmembrane helix</keyword>
<dbReference type="EMBL" id="JAJGAK010000002">
    <property type="protein sequence ID" value="MCC8363256.1"/>
    <property type="molecule type" value="Genomic_DNA"/>
</dbReference>
<organism evidence="2 3">
    <name type="scientific">Noviluteimonas lactosilytica</name>
    <dbReference type="NCBI Taxonomy" id="2888523"/>
    <lineage>
        <taxon>Bacteria</taxon>
        <taxon>Pseudomonadati</taxon>
        <taxon>Pseudomonadota</taxon>
        <taxon>Gammaproteobacteria</taxon>
        <taxon>Lysobacterales</taxon>
        <taxon>Lysobacteraceae</taxon>
        <taxon>Noviluteimonas</taxon>
    </lineage>
</organism>
<dbReference type="Pfam" id="PF05356">
    <property type="entry name" value="Phage_Coat_B"/>
    <property type="match status" value="1"/>
</dbReference>
<keyword evidence="3" id="KW-1185">Reference proteome</keyword>
<evidence type="ECO:0000313" key="3">
    <source>
        <dbReference type="Proteomes" id="UP001165293"/>
    </source>
</evidence>
<evidence type="ECO:0000256" key="1">
    <source>
        <dbReference type="SAM" id="Phobius"/>
    </source>
</evidence>
<name>A0ABS8JI29_9GAMM</name>
<proteinExistence type="predicted"/>
<protein>
    <submittedName>
        <fullName evidence="2">Major capsid protein</fullName>
    </submittedName>
</protein>
<dbReference type="InterPro" id="IPR008020">
    <property type="entry name" value="G8P"/>
</dbReference>
<keyword evidence="1" id="KW-0472">Membrane</keyword>
<sequence>MFKKVGQAIHQGVQKMKGAALALVGVVGTSMVATKQAMAQTATLTSAATGKLTSAETDITSILVILVGVVFLFVLYSLIKKAK</sequence>
<reference evidence="2" key="1">
    <citation type="submission" date="2021-10" db="EMBL/GenBank/DDBJ databases">
        <authorList>
            <person name="Lyu M."/>
            <person name="Wang X."/>
            <person name="Meng X."/>
            <person name="Xu K."/>
        </authorList>
    </citation>
    <scope>NUCLEOTIDE SEQUENCE</scope>
    <source>
        <strain evidence="2">A6</strain>
    </source>
</reference>
<keyword evidence="1" id="KW-0812">Transmembrane</keyword>
<feature type="transmembrane region" description="Helical" evidence="1">
    <location>
        <begin position="57"/>
        <end position="79"/>
    </location>
</feature>
<gene>
    <name evidence="2" type="ORF">LK996_09230</name>
</gene>
<evidence type="ECO:0000313" key="2">
    <source>
        <dbReference type="EMBL" id="MCC8363256.1"/>
    </source>
</evidence>
<dbReference type="RefSeq" id="WP_230526897.1">
    <property type="nucleotide sequence ID" value="NZ_JAJGAK010000002.1"/>
</dbReference>
<dbReference type="Proteomes" id="UP001165293">
    <property type="component" value="Unassembled WGS sequence"/>
</dbReference>
<comment type="caution">
    <text evidence="2">The sequence shown here is derived from an EMBL/GenBank/DDBJ whole genome shotgun (WGS) entry which is preliminary data.</text>
</comment>